<comment type="catalytic activity">
    <reaction evidence="1">
        <text>ATP + protein L-histidine = ADP + protein N-phospho-L-histidine.</text>
        <dbReference type="EC" id="2.7.13.3"/>
    </reaction>
</comment>
<keyword evidence="4 8" id="KW-0808">Transferase</keyword>
<reference evidence="8" key="1">
    <citation type="submission" date="2019-08" db="EMBL/GenBank/DDBJ databases">
        <authorList>
            <person name="Kucharzyk K."/>
            <person name="Murdoch R.W."/>
            <person name="Higgins S."/>
            <person name="Loffler F."/>
        </authorList>
    </citation>
    <scope>NUCLEOTIDE SEQUENCE</scope>
</reference>
<dbReference type="InterPro" id="IPR050351">
    <property type="entry name" value="BphY/WalK/GraS-like"/>
</dbReference>
<keyword evidence="3" id="KW-0597">Phosphoprotein</keyword>
<name>A0A645G6Z3_9ZZZZ</name>
<dbReference type="GO" id="GO:0000155">
    <property type="term" value="F:phosphorelay sensor kinase activity"/>
    <property type="evidence" value="ECO:0007669"/>
    <property type="project" value="TreeGrafter"/>
</dbReference>
<dbReference type="AlphaFoldDB" id="A0A645G6Z3"/>
<dbReference type="EC" id="2.7.13.3" evidence="2"/>
<dbReference type="PROSITE" id="PS50109">
    <property type="entry name" value="HIS_KIN"/>
    <property type="match status" value="1"/>
</dbReference>
<dbReference type="SMART" id="SM00387">
    <property type="entry name" value="HATPase_c"/>
    <property type="match status" value="1"/>
</dbReference>
<evidence type="ECO:0000256" key="6">
    <source>
        <dbReference type="ARBA" id="ARBA00023012"/>
    </source>
</evidence>
<dbReference type="Pfam" id="PF02518">
    <property type="entry name" value="HATPase_c"/>
    <property type="match status" value="1"/>
</dbReference>
<protein>
    <recommendedName>
        <fullName evidence="2">histidine kinase</fullName>
        <ecNumber evidence="2">2.7.13.3</ecNumber>
    </recommendedName>
</protein>
<dbReference type="GO" id="GO:0016036">
    <property type="term" value="P:cellular response to phosphate starvation"/>
    <property type="evidence" value="ECO:0007669"/>
    <property type="project" value="TreeGrafter"/>
</dbReference>
<dbReference type="GO" id="GO:0004721">
    <property type="term" value="F:phosphoprotein phosphatase activity"/>
    <property type="evidence" value="ECO:0007669"/>
    <property type="project" value="TreeGrafter"/>
</dbReference>
<accession>A0A645G6Z3</accession>
<feature type="domain" description="Histidine kinase" evidence="7">
    <location>
        <begin position="1"/>
        <end position="171"/>
    </location>
</feature>
<keyword evidence="6" id="KW-0902">Two-component regulatory system</keyword>
<dbReference type="SUPFAM" id="SSF55874">
    <property type="entry name" value="ATPase domain of HSP90 chaperone/DNA topoisomerase II/histidine kinase"/>
    <property type="match status" value="1"/>
</dbReference>
<evidence type="ECO:0000256" key="2">
    <source>
        <dbReference type="ARBA" id="ARBA00012438"/>
    </source>
</evidence>
<dbReference type="InterPro" id="IPR003594">
    <property type="entry name" value="HATPase_dom"/>
</dbReference>
<proteinExistence type="predicted"/>
<dbReference type="InterPro" id="IPR004358">
    <property type="entry name" value="Sig_transdc_His_kin-like_C"/>
</dbReference>
<dbReference type="Gene3D" id="3.30.565.10">
    <property type="entry name" value="Histidine kinase-like ATPase, C-terminal domain"/>
    <property type="match status" value="1"/>
</dbReference>
<dbReference type="PRINTS" id="PR00344">
    <property type="entry name" value="BCTRLSENSOR"/>
</dbReference>
<sequence>MVVEILDLSTASSKDINYNMEKVDLSKLILRTCEEMNIKARKYNIKVQPKVQENIFIKGDNDKLREVLVNLIDNSIKYGNVNSTVDVEAYNEEKYTYLKVKDKGIGIEKEHLNNLFQPFYRIPQKEAREKGSAGLGLSIVKNIVEKHNGCIDIKSNINEGTEVIVKFKGEAYER</sequence>
<dbReference type="PANTHER" id="PTHR45453:SF1">
    <property type="entry name" value="PHOSPHATE REGULON SENSOR PROTEIN PHOR"/>
    <property type="match status" value="1"/>
</dbReference>
<gene>
    <name evidence="8" type="primary">phoR_46</name>
    <name evidence="8" type="ORF">SDC9_169120</name>
</gene>
<dbReference type="EMBL" id="VSSQ01069796">
    <property type="protein sequence ID" value="MPN21740.1"/>
    <property type="molecule type" value="Genomic_DNA"/>
</dbReference>
<dbReference type="GO" id="GO:0005886">
    <property type="term" value="C:plasma membrane"/>
    <property type="evidence" value="ECO:0007669"/>
    <property type="project" value="TreeGrafter"/>
</dbReference>
<dbReference type="InterPro" id="IPR036890">
    <property type="entry name" value="HATPase_C_sf"/>
</dbReference>
<evidence type="ECO:0000256" key="5">
    <source>
        <dbReference type="ARBA" id="ARBA00022777"/>
    </source>
</evidence>
<dbReference type="FunFam" id="3.30.565.10:FF:000006">
    <property type="entry name" value="Sensor histidine kinase WalK"/>
    <property type="match status" value="1"/>
</dbReference>
<evidence type="ECO:0000259" key="7">
    <source>
        <dbReference type="PROSITE" id="PS50109"/>
    </source>
</evidence>
<comment type="caution">
    <text evidence="8">The sequence shown here is derived from an EMBL/GenBank/DDBJ whole genome shotgun (WGS) entry which is preliminary data.</text>
</comment>
<evidence type="ECO:0000313" key="8">
    <source>
        <dbReference type="EMBL" id="MPN21740.1"/>
    </source>
</evidence>
<keyword evidence="5" id="KW-0418">Kinase</keyword>
<evidence type="ECO:0000256" key="3">
    <source>
        <dbReference type="ARBA" id="ARBA00022553"/>
    </source>
</evidence>
<evidence type="ECO:0000256" key="1">
    <source>
        <dbReference type="ARBA" id="ARBA00000085"/>
    </source>
</evidence>
<dbReference type="PANTHER" id="PTHR45453">
    <property type="entry name" value="PHOSPHATE REGULON SENSOR PROTEIN PHOR"/>
    <property type="match status" value="1"/>
</dbReference>
<evidence type="ECO:0000256" key="4">
    <source>
        <dbReference type="ARBA" id="ARBA00022679"/>
    </source>
</evidence>
<dbReference type="InterPro" id="IPR005467">
    <property type="entry name" value="His_kinase_dom"/>
</dbReference>
<organism evidence="8">
    <name type="scientific">bioreactor metagenome</name>
    <dbReference type="NCBI Taxonomy" id="1076179"/>
    <lineage>
        <taxon>unclassified sequences</taxon>
        <taxon>metagenomes</taxon>
        <taxon>ecological metagenomes</taxon>
    </lineage>
</organism>